<sequence>MYGHYFGLSELPFSIAPDPRYLYLSQQHREAQAHLLYGLNSDGGFVLLTGEVGTGKTTVCRSLLEQVPPQTDLAFILNPKCTAQELLAAICDELAIKVKGGENRLKLLTDAINSHLLQAHGNGRHTVLIIDEAQNLSSEVLEQIRLLTNLETNRHKLLQIILLGQPELLDKLNHPELRQLSQRITARYHLAPLCYKEMQAYIAHRLAVAGIEAPLFKPASLKKLYKITRGIPRLINVICDRALLGAYVQRQPRVELKTLNRAAFEVLGQPDSNRYQRPLAWTGGLLLIGIGLLAALHFWPTPDIHRAESRPADEAATERVASLSMEQKATDDIWQWPATLTTDVSQIMAYQRLFALWGIEYQPAEHPVVCRFARSQQLDCSFQDAGLDTLRQQNHPAVFRLTRQDGNAIYATLSHIDEQQARARLTIGDQVKTIALTELERHWPGSYVLLWRPPPEYQDPLYPGSRGQAVNWLERQLALWQGRAPRTEVRYDEQLENDVKAFQRSHGLTADGIFGPNTGIYFNATRVLGLPLLNREVD</sequence>
<dbReference type="InterPro" id="IPR003593">
    <property type="entry name" value="AAA+_ATPase"/>
</dbReference>
<feature type="domain" description="AAA+ ATPase" evidence="1">
    <location>
        <begin position="42"/>
        <end position="167"/>
    </location>
</feature>
<dbReference type="SUPFAM" id="SSF52540">
    <property type="entry name" value="P-loop containing nucleoside triphosphate hydrolases"/>
    <property type="match status" value="1"/>
</dbReference>
<dbReference type="InterPro" id="IPR049945">
    <property type="entry name" value="AAA_22"/>
</dbReference>
<dbReference type="InterPro" id="IPR052026">
    <property type="entry name" value="ExeA_AAA_ATPase_DNA-bind"/>
</dbReference>
<proteinExistence type="predicted"/>
<dbReference type="Pfam" id="PF13401">
    <property type="entry name" value="AAA_22"/>
    <property type="match status" value="1"/>
</dbReference>
<dbReference type="InterPro" id="IPR036366">
    <property type="entry name" value="PGBDSf"/>
</dbReference>
<dbReference type="InterPro" id="IPR002477">
    <property type="entry name" value="Peptidoglycan-bd-like"/>
</dbReference>
<dbReference type="InterPro" id="IPR036365">
    <property type="entry name" value="PGBD-like_sf"/>
</dbReference>
<dbReference type="InterPro" id="IPR027417">
    <property type="entry name" value="P-loop_NTPase"/>
</dbReference>
<dbReference type="PANTHER" id="PTHR35894:SF1">
    <property type="entry name" value="PHOSPHORIBULOKINASE _ URIDINE KINASE FAMILY"/>
    <property type="match status" value="1"/>
</dbReference>
<dbReference type="Pfam" id="PF01471">
    <property type="entry name" value="PG_binding_1"/>
    <property type="match status" value="1"/>
</dbReference>
<dbReference type="EMBL" id="BAABCX010000007">
    <property type="protein sequence ID" value="GAA3550367.1"/>
    <property type="molecule type" value="Genomic_DNA"/>
</dbReference>
<organism evidence="2 3">
    <name type="scientific">Zobellella aerophila</name>
    <dbReference type="NCBI Taxonomy" id="870480"/>
    <lineage>
        <taxon>Bacteria</taxon>
        <taxon>Pseudomonadati</taxon>
        <taxon>Pseudomonadota</taxon>
        <taxon>Gammaproteobacteria</taxon>
        <taxon>Aeromonadales</taxon>
        <taxon>Aeromonadaceae</taxon>
        <taxon>Zobellella</taxon>
    </lineage>
</organism>
<accession>A0ABP6WHK0</accession>
<dbReference type="CDD" id="cd00009">
    <property type="entry name" value="AAA"/>
    <property type="match status" value="1"/>
</dbReference>
<reference evidence="3" key="1">
    <citation type="journal article" date="2019" name="Int. J. Syst. Evol. Microbiol.">
        <title>The Global Catalogue of Microorganisms (GCM) 10K type strain sequencing project: providing services to taxonomists for standard genome sequencing and annotation.</title>
        <authorList>
            <consortium name="The Broad Institute Genomics Platform"/>
            <consortium name="The Broad Institute Genome Sequencing Center for Infectious Disease"/>
            <person name="Wu L."/>
            <person name="Ma J."/>
        </authorList>
    </citation>
    <scope>NUCLEOTIDE SEQUENCE [LARGE SCALE GENOMIC DNA]</scope>
    <source>
        <strain evidence="3">JCM 17110</strain>
    </source>
</reference>
<protein>
    <submittedName>
        <fullName evidence="2">ExeA family protein</fullName>
    </submittedName>
</protein>
<gene>
    <name evidence="2" type="ORF">GCM10022394_33160</name>
</gene>
<dbReference type="Gene3D" id="3.90.70.10">
    <property type="entry name" value="Cysteine proteinases"/>
    <property type="match status" value="1"/>
</dbReference>
<evidence type="ECO:0000313" key="2">
    <source>
        <dbReference type="EMBL" id="GAA3550367.1"/>
    </source>
</evidence>
<evidence type="ECO:0000313" key="3">
    <source>
        <dbReference type="Proteomes" id="UP001500795"/>
    </source>
</evidence>
<dbReference type="PANTHER" id="PTHR35894">
    <property type="entry name" value="GENERAL SECRETION PATHWAY PROTEIN A-RELATED"/>
    <property type="match status" value="1"/>
</dbReference>
<dbReference type="SMART" id="SM00382">
    <property type="entry name" value="AAA"/>
    <property type="match status" value="1"/>
</dbReference>
<name>A0ABP6WHK0_9GAMM</name>
<dbReference type="Proteomes" id="UP001500795">
    <property type="component" value="Unassembled WGS sequence"/>
</dbReference>
<dbReference type="Gene3D" id="1.10.101.10">
    <property type="entry name" value="PGBD-like superfamily/PGBD"/>
    <property type="match status" value="1"/>
</dbReference>
<dbReference type="RefSeq" id="WP_344959954.1">
    <property type="nucleotide sequence ID" value="NZ_BAABCX010000007.1"/>
</dbReference>
<evidence type="ECO:0000259" key="1">
    <source>
        <dbReference type="SMART" id="SM00382"/>
    </source>
</evidence>
<dbReference type="SUPFAM" id="SSF47090">
    <property type="entry name" value="PGBD-like"/>
    <property type="match status" value="1"/>
</dbReference>
<keyword evidence="3" id="KW-1185">Reference proteome</keyword>
<comment type="caution">
    <text evidence="2">The sequence shown here is derived from an EMBL/GenBank/DDBJ whole genome shotgun (WGS) entry which is preliminary data.</text>
</comment>
<dbReference type="Gene3D" id="3.40.50.300">
    <property type="entry name" value="P-loop containing nucleotide triphosphate hydrolases"/>
    <property type="match status" value="1"/>
</dbReference>